<dbReference type="InterPro" id="IPR001680">
    <property type="entry name" value="WD40_rpt"/>
</dbReference>
<dbReference type="PANTHER" id="PTHR19848:SF6">
    <property type="entry name" value="E3 UBIQUITIN-PROTEIN LIGASE TRAF7"/>
    <property type="match status" value="1"/>
</dbReference>
<evidence type="ECO:0000313" key="5">
    <source>
        <dbReference type="Proteomes" id="UP001642540"/>
    </source>
</evidence>
<organism evidence="4 5">
    <name type="scientific">Orchesella dallaii</name>
    <dbReference type="NCBI Taxonomy" id="48710"/>
    <lineage>
        <taxon>Eukaryota</taxon>
        <taxon>Metazoa</taxon>
        <taxon>Ecdysozoa</taxon>
        <taxon>Arthropoda</taxon>
        <taxon>Hexapoda</taxon>
        <taxon>Collembola</taxon>
        <taxon>Entomobryomorpha</taxon>
        <taxon>Entomobryoidea</taxon>
        <taxon>Orchesellidae</taxon>
        <taxon>Orchesellinae</taxon>
        <taxon>Orchesella</taxon>
    </lineage>
</organism>
<dbReference type="SMART" id="SM00320">
    <property type="entry name" value="WD40"/>
    <property type="match status" value="3"/>
</dbReference>
<sequence>MVASLIVQMKIQHGTTVPWEDITCILWHHDRLFSAVNSSFSNTTGCNGKIFVWDKDLNAQGEFQAHPYPIYHMCSGAGSTFYSSASDSIICHWECPAIPSSPVPVKDSSLQVMEYTLLSSLKGHLEPPWRLQFFNNRLFSGDTYGEIRLWENDCYKGVLETYEEIWDMVVIPKFIFTVRFSDVTITSLPSAEKKACSLKNTLPGRGPLFVSGNRIIFQNRDSFDIMIHLIIEVGNALVKVLQGHKALVTGFVGNEDLLFSGDYEGRVIAWDLKELKMIADIHLTGNGCVNSMAFSSGEKAIYVAQENKVITKICLVGA</sequence>
<dbReference type="Pfam" id="PF00400">
    <property type="entry name" value="WD40"/>
    <property type="match status" value="1"/>
</dbReference>
<dbReference type="InterPro" id="IPR015943">
    <property type="entry name" value="WD40/YVTN_repeat-like_dom_sf"/>
</dbReference>
<dbReference type="Proteomes" id="UP001642540">
    <property type="component" value="Unassembled WGS sequence"/>
</dbReference>
<evidence type="ECO:0000256" key="3">
    <source>
        <dbReference type="PROSITE-ProRule" id="PRU00221"/>
    </source>
</evidence>
<protein>
    <submittedName>
        <fullName evidence="4">Uncharacterized protein</fullName>
    </submittedName>
</protein>
<feature type="repeat" description="WD" evidence="3">
    <location>
        <begin position="241"/>
        <end position="280"/>
    </location>
</feature>
<name>A0ABP1R2Z1_9HEXA</name>
<evidence type="ECO:0000313" key="4">
    <source>
        <dbReference type="EMBL" id="CAL8118314.1"/>
    </source>
</evidence>
<dbReference type="Gene3D" id="2.130.10.10">
    <property type="entry name" value="YVTN repeat-like/Quinoprotein amine dehydrogenase"/>
    <property type="match status" value="2"/>
</dbReference>
<proteinExistence type="predicted"/>
<dbReference type="InterPro" id="IPR036322">
    <property type="entry name" value="WD40_repeat_dom_sf"/>
</dbReference>
<comment type="caution">
    <text evidence="4">The sequence shown here is derived from an EMBL/GenBank/DDBJ whole genome shotgun (WGS) entry which is preliminary data.</text>
</comment>
<accession>A0ABP1R2Z1</accession>
<gene>
    <name evidence="4" type="ORF">ODALV1_LOCUS18079</name>
</gene>
<dbReference type="PANTHER" id="PTHR19848">
    <property type="entry name" value="WD40 REPEAT PROTEIN"/>
    <property type="match status" value="1"/>
</dbReference>
<reference evidence="4 5" key="1">
    <citation type="submission" date="2024-08" db="EMBL/GenBank/DDBJ databases">
        <authorList>
            <person name="Cucini C."/>
            <person name="Frati F."/>
        </authorList>
    </citation>
    <scope>NUCLEOTIDE SEQUENCE [LARGE SCALE GENOMIC DNA]</scope>
</reference>
<keyword evidence="5" id="KW-1185">Reference proteome</keyword>
<keyword evidence="2" id="KW-0677">Repeat</keyword>
<evidence type="ECO:0000256" key="2">
    <source>
        <dbReference type="ARBA" id="ARBA00022737"/>
    </source>
</evidence>
<dbReference type="EMBL" id="CAXLJM020000057">
    <property type="protein sequence ID" value="CAL8118314.1"/>
    <property type="molecule type" value="Genomic_DNA"/>
</dbReference>
<keyword evidence="1 3" id="KW-0853">WD repeat</keyword>
<dbReference type="PROSITE" id="PS50082">
    <property type="entry name" value="WD_REPEATS_2"/>
    <property type="match status" value="1"/>
</dbReference>
<evidence type="ECO:0000256" key="1">
    <source>
        <dbReference type="ARBA" id="ARBA00022574"/>
    </source>
</evidence>
<dbReference type="SUPFAM" id="SSF50978">
    <property type="entry name" value="WD40 repeat-like"/>
    <property type="match status" value="1"/>
</dbReference>